<dbReference type="InterPro" id="IPR001609">
    <property type="entry name" value="Myosin_head_motor_dom-like"/>
</dbReference>
<evidence type="ECO:0000256" key="2">
    <source>
        <dbReference type="ARBA" id="ARBA00004544"/>
    </source>
</evidence>
<dbReference type="Pfam" id="PF01576">
    <property type="entry name" value="Myosin_tail_1"/>
    <property type="match status" value="1"/>
</dbReference>
<evidence type="ECO:0000256" key="14">
    <source>
        <dbReference type="ARBA" id="ARBA00023212"/>
    </source>
</evidence>
<reference evidence="25 26" key="1">
    <citation type="submission" date="2014-04" db="EMBL/GenBank/DDBJ databases">
        <title>Genome evolution of avian class.</title>
        <authorList>
            <person name="Zhang G."/>
            <person name="Li C."/>
        </authorList>
    </citation>
    <scope>NUCLEOTIDE SEQUENCE [LARGE SCALE GENOMIC DNA]</scope>
    <source>
        <strain evidence="25">BGI_N337</strain>
    </source>
</reference>
<evidence type="ECO:0000256" key="6">
    <source>
        <dbReference type="ARBA" id="ARBA00022741"/>
    </source>
</evidence>
<keyword evidence="26" id="KW-1185">Reference proteome</keyword>
<dbReference type="GO" id="GO:0032982">
    <property type="term" value="C:myosin filament"/>
    <property type="evidence" value="ECO:0007669"/>
    <property type="project" value="TreeGrafter"/>
</dbReference>
<evidence type="ECO:0000256" key="11">
    <source>
        <dbReference type="ARBA" id="ARBA00023123"/>
    </source>
</evidence>
<comment type="subcellular location">
    <subcellularLocation>
        <location evidence="2">Cytoplasm</location>
        <location evidence="2">Cell cortex</location>
    </subcellularLocation>
    <subcellularLocation>
        <location evidence="1">Cytoplasm</location>
        <location evidence="1">Cytoskeleton</location>
    </subcellularLocation>
    <subcellularLocation>
        <location evidence="16">Cytoplasmic vesicle</location>
        <location evidence="16">Secretory vesicle</location>
        <location evidence="16">Cortical granule</location>
    </subcellularLocation>
</comment>
<proteinExistence type="inferred from homology"/>
<dbReference type="PANTHER" id="PTHR45615">
    <property type="entry name" value="MYOSIN HEAVY CHAIN, NON-MUSCLE"/>
    <property type="match status" value="1"/>
</dbReference>
<dbReference type="Gene3D" id="3.30.70.1590">
    <property type="match status" value="1"/>
</dbReference>
<feature type="region of interest" description="Actin-binding" evidence="21">
    <location>
        <begin position="668"/>
        <end position="690"/>
    </location>
</feature>
<keyword evidence="5" id="KW-0963">Cytoplasm</keyword>
<dbReference type="InterPro" id="IPR004009">
    <property type="entry name" value="SH3_Myosin"/>
</dbReference>
<dbReference type="Gene3D" id="6.10.140.910">
    <property type="match status" value="1"/>
</dbReference>
<sequence>QRDADKYLYVDKNIINNPLTQADWAAKKLVWVPSEKNGFEAASLKEEVGDEAIVELAENGKKMKVNKDDIQKMNPPKFSKVEDMAELTCLNEASVLHNLKERYYSGLIYTYSGLFCVVINPYKNLPIYSEEIVEMYKGKKRHEMPPHIYAITDTAYRSMMQDREDQSILCTGESGAGKTENTKKVIQYLAHVASSHKSKKDQVRPSSSILCSLRGGGELERQLLQANPILEAFGNAKTVKNDNSSRFVSITISVFYTFQREYIFCFWVNCYLLEKSRAIRQAKEERTFHIFYYLLSGAGEHLKTDLLLEPYNKYRFLSNGHVTIPGQQDKDMFQETMEAMKIMGIPDEEQLGLLKVISGVLQLGNIVFKKERNTDQASMPDNTAAQKVSHLLGINVTDFTRGILTPRIKVGRDYVQKAQTKEQADFAIEALAKATYERMFRWLVMRINKALDKTKRQGASFIGILDIAGFEIFELNSFEQLCINYTNEKLQQLFNHTMFILEQEEYQREGIEWNFIDFGLDLQPCIDLIEKPAGPPGILALLDEECWFPKATDKSFVEKVVQEQGTHPKFQKPKQLKDKADFCIIHYAGKVDYKADEWLMKNMDPLNDNIATLLHQSSDKFVSELWKDVDRIVGLDQVAGMSDTALPGAFKTRKGMFRTVGQLYKEQLAKLMATLRNTNPNFVRCIIPNHEKKAGKLDPHLVLDQLRCNGVLEGIRICRQGFPNRVVFQEFRQRYEILTPNAIPKGFMDGKQACVLMIKALELDSNLYRIGQSKVFFRAGVLAHLEEERDLKITDVIIGFQACCRGYLARKAFAKRQQQLTAMKVLQRNCAAYLKLRNWQWWRLFTKVKPLLQVSRQEEEMMAKEEELVKVREKQLAAENRLSEMETFQAQLMAEKMQLQEQLQAETELCAEAEEIRARLTAKKQELEEICHDLEARVEEEEERCQHLQAEKKKMQQNIQELEEQLEEEESARQKLQLEKVTTEAKLKKLEEDVIVLEDQNLKLAKEKKLLEDRMSEFTTNLTEEEEKSKSLAKLKNKHEAMITDLEERLRREEKQRQELEKTRRKLEGDSTDLHDQIAELQAQIAELKMQLAKKEEELQAALARVEEEAAQKNMALKKIRELESQITELQEDLESERAFRNKAEKQKRDLGEELEALKTELEDTLDSTAAQQELRSKREQEVTVLKKTLEEEAKTHEAQIQEMRQKHSQAIEDLAEQLEQTKRVKANLEKAKQALESERAELSNEVKILLQGKGDAEHKRKKVDAQLQELQVKFTEGERVKTELAERVTKLQVELDNVTGLLNQSDSKSIKLAKDFSALESQLQDTQELLQEETRLKLSLSTKLKQMEDEKNSFKEQLEEEEETKRNLEKQISILQQQAIDAKKKMDDGLGCLESAEEARKKLQKDLEGLGQRYEEKTAAYDKLEKTKTRLQQELDDLTVDLDHQRQIVSNLEKKQKKFDQLLAEEKNISAKYAEERDRAEAEAREKETKALSLARALEEAIEQKAELERINKQFRAEMEDLMSSKDDVGKSVHELEKAKRALEQQVEEMKTQLEELEDELQATEDAKLRLEVNQQAMKAQFDRDLQGRDEQNEEKRKQLIRQVREMEVELEDERKQRSIAVAARKKLEMDLKDLESHIETANKNREEAIKQLRKLQAQMKDYMRELEDTRTSREEILAQAKENEKKLKSMEAEMIQLQEELAAAERAKRQAQQERDELADEIANNSGKGALAMEEKRRLEARIAQLEEELEEEQGNTEIINDRLKKANLQIDQMNADLNAERSNAQKNENARQQMERQNKELKLKLQEMESAVKSKYKATITALEAKIVQLEEQLDMETKERQAASKQVRRAEKKLKDILLQVDDERRNAEQFKDQADKANMRLKQLKRQLEEAEEEAQRANASRRKLQRELEDATETADAMNREVSSLKSKL</sequence>
<keyword evidence="6 21" id="KW-0547">Nucleotide-binding</keyword>
<dbReference type="GO" id="GO:0097435">
    <property type="term" value="P:supramolecular fiber organization"/>
    <property type="evidence" value="ECO:0007669"/>
    <property type="project" value="UniProtKB-ARBA"/>
</dbReference>
<keyword evidence="4" id="KW-0488">Methylation</keyword>
<evidence type="ECO:0000256" key="20">
    <source>
        <dbReference type="ARBA" id="ARBA00043098"/>
    </source>
</evidence>
<dbReference type="FunFam" id="1.20.5.340:FF:000009">
    <property type="entry name" value="myosin-11 isoform X2"/>
    <property type="match status" value="1"/>
</dbReference>
<evidence type="ECO:0000256" key="18">
    <source>
        <dbReference type="ARBA" id="ARBA00041440"/>
    </source>
</evidence>
<dbReference type="Gene3D" id="1.20.58.530">
    <property type="match status" value="1"/>
</dbReference>
<dbReference type="InterPro" id="IPR002928">
    <property type="entry name" value="Myosin_tail"/>
</dbReference>
<feature type="region of interest" description="Disordered" evidence="22">
    <location>
        <begin position="1049"/>
        <end position="1069"/>
    </location>
</feature>
<dbReference type="PROSITE" id="PS51456">
    <property type="entry name" value="MYOSIN_MOTOR"/>
    <property type="match status" value="1"/>
</dbReference>
<dbReference type="GO" id="GO:0000146">
    <property type="term" value="F:microfilament motor activity"/>
    <property type="evidence" value="ECO:0007669"/>
    <property type="project" value="TreeGrafter"/>
</dbReference>
<feature type="region of interest" description="Disordered" evidence="22">
    <location>
        <begin position="1872"/>
        <end position="1935"/>
    </location>
</feature>
<evidence type="ECO:0000259" key="23">
    <source>
        <dbReference type="PROSITE" id="PS51456"/>
    </source>
</evidence>
<feature type="non-terminal residue" evidence="25">
    <location>
        <position position="1"/>
    </location>
</feature>
<evidence type="ECO:0000256" key="12">
    <source>
        <dbReference type="ARBA" id="ARBA00023175"/>
    </source>
</evidence>
<evidence type="ECO:0000256" key="17">
    <source>
        <dbReference type="ARBA" id="ARBA00039816"/>
    </source>
</evidence>
<dbReference type="InterPro" id="IPR027417">
    <property type="entry name" value="P-loop_NTPase"/>
</dbReference>
<dbReference type="Pfam" id="PF02736">
    <property type="entry name" value="Myosin_N"/>
    <property type="match status" value="1"/>
</dbReference>
<evidence type="ECO:0000256" key="4">
    <source>
        <dbReference type="ARBA" id="ARBA00022481"/>
    </source>
</evidence>
<gene>
    <name evidence="25" type="ORF">N337_08528</name>
</gene>
<dbReference type="Gene3D" id="3.40.850.10">
    <property type="entry name" value="Kinesin motor domain"/>
    <property type="match status" value="1"/>
</dbReference>
<evidence type="ECO:0000256" key="10">
    <source>
        <dbReference type="ARBA" id="ARBA00023054"/>
    </source>
</evidence>
<evidence type="ECO:0000256" key="5">
    <source>
        <dbReference type="ARBA" id="ARBA00022490"/>
    </source>
</evidence>
<dbReference type="SUPFAM" id="SSF90257">
    <property type="entry name" value="Myosin rod fragments"/>
    <property type="match status" value="5"/>
</dbReference>
<dbReference type="PANTHER" id="PTHR45615:SF16">
    <property type="entry name" value="MYOSIN-9"/>
    <property type="match status" value="1"/>
</dbReference>
<dbReference type="FunFam" id="1.20.120.720:FF:000002">
    <property type="entry name" value="Myosin heavy chain 10"/>
    <property type="match status" value="1"/>
</dbReference>
<comment type="similarity">
    <text evidence="3 21">Belongs to the TRAFAC class myosin-kinesin ATPase superfamily. Myosin family.</text>
</comment>
<dbReference type="EMBL" id="KK423200">
    <property type="protein sequence ID" value="KFQ87096.1"/>
    <property type="molecule type" value="Genomic_DNA"/>
</dbReference>
<feature type="domain" description="Myosin N-terminal SH3-like" evidence="24">
    <location>
        <begin position="25"/>
        <end position="75"/>
    </location>
</feature>
<feature type="domain" description="Myosin motor" evidence="23">
    <location>
        <begin position="79"/>
        <end position="790"/>
    </location>
</feature>
<dbReference type="Proteomes" id="UP000053700">
    <property type="component" value="Unassembled WGS sequence"/>
</dbReference>
<dbReference type="FunFam" id="1.20.5.340:FF:000007">
    <property type="entry name" value="Myosin heavy chain, non-muscle"/>
    <property type="match status" value="1"/>
</dbReference>
<accession>A0A091U9D7</accession>
<evidence type="ECO:0000256" key="15">
    <source>
        <dbReference type="ARBA" id="ARBA00023329"/>
    </source>
</evidence>
<evidence type="ECO:0000256" key="1">
    <source>
        <dbReference type="ARBA" id="ARBA00004245"/>
    </source>
</evidence>
<dbReference type="Gene3D" id="6.10.250.2420">
    <property type="match status" value="1"/>
</dbReference>
<keyword evidence="11 21" id="KW-0518">Myosin</keyword>
<evidence type="ECO:0000256" key="9">
    <source>
        <dbReference type="ARBA" id="ARBA00022960"/>
    </source>
</evidence>
<dbReference type="PROSITE" id="PS51844">
    <property type="entry name" value="SH3_LIKE"/>
    <property type="match status" value="1"/>
</dbReference>
<dbReference type="Pfam" id="PF00063">
    <property type="entry name" value="Myosin_head"/>
    <property type="match status" value="1"/>
</dbReference>
<evidence type="ECO:0000256" key="22">
    <source>
        <dbReference type="SAM" id="MobiDB-lite"/>
    </source>
</evidence>
<dbReference type="GO" id="GO:0030036">
    <property type="term" value="P:actin cytoskeleton organization"/>
    <property type="evidence" value="ECO:0007669"/>
    <property type="project" value="UniProtKB-ARBA"/>
</dbReference>
<dbReference type="FunFam" id="1.20.58.530:FF:000003">
    <property type="entry name" value="Myosin heavy chain 10"/>
    <property type="match status" value="1"/>
</dbReference>
<dbReference type="Gene3D" id="2.30.30.360">
    <property type="entry name" value="Myosin S1 fragment, N-terminal"/>
    <property type="match status" value="1"/>
</dbReference>
<evidence type="ECO:0000256" key="16">
    <source>
        <dbReference type="ARBA" id="ARBA00037865"/>
    </source>
</evidence>
<dbReference type="GO" id="GO:0005524">
    <property type="term" value="F:ATP binding"/>
    <property type="evidence" value="ECO:0007669"/>
    <property type="project" value="UniProtKB-UniRule"/>
</dbReference>
<feature type="non-terminal residue" evidence="25">
    <location>
        <position position="1935"/>
    </location>
</feature>
<organism evidence="25 26">
    <name type="scientific">Phoenicopterus ruber ruber</name>
    <dbReference type="NCBI Taxonomy" id="9218"/>
    <lineage>
        <taxon>Eukaryota</taxon>
        <taxon>Metazoa</taxon>
        <taxon>Chordata</taxon>
        <taxon>Craniata</taxon>
        <taxon>Vertebrata</taxon>
        <taxon>Euteleostomi</taxon>
        <taxon>Archelosauria</taxon>
        <taxon>Archosauria</taxon>
        <taxon>Dinosauria</taxon>
        <taxon>Saurischia</taxon>
        <taxon>Theropoda</taxon>
        <taxon>Coelurosauria</taxon>
        <taxon>Aves</taxon>
        <taxon>Neognathae</taxon>
        <taxon>Neoaves</taxon>
        <taxon>Mirandornithes</taxon>
        <taxon>Phoenicopteriformes</taxon>
        <taxon>Phoenicopteridae</taxon>
        <taxon>Phoenicopterus</taxon>
    </lineage>
</organism>
<keyword evidence="15" id="KW-0968">Cytoplasmic vesicle</keyword>
<feature type="region of interest" description="Disordered" evidence="22">
    <location>
        <begin position="1708"/>
        <end position="1729"/>
    </location>
</feature>
<evidence type="ECO:0000256" key="3">
    <source>
        <dbReference type="ARBA" id="ARBA00008314"/>
    </source>
</evidence>
<dbReference type="InterPro" id="IPR036961">
    <property type="entry name" value="Kinesin_motor_dom_sf"/>
</dbReference>
<protein>
    <recommendedName>
        <fullName evidence="17">Myosin-9</fullName>
    </recommendedName>
    <alternativeName>
        <fullName evidence="18">Myosin heavy chain 9</fullName>
    </alternativeName>
    <alternativeName>
        <fullName evidence="19">Myosin heavy chain, non-muscle IIa</fullName>
    </alternativeName>
    <alternativeName>
        <fullName evidence="20">Non-muscle myosin heavy chain IIa</fullName>
    </alternativeName>
</protein>
<dbReference type="FunFam" id="1.20.5.4820:FF:000002">
    <property type="entry name" value="Myosin heavy chain 10"/>
    <property type="match status" value="1"/>
</dbReference>
<dbReference type="SMART" id="SM00242">
    <property type="entry name" value="MYSc"/>
    <property type="match status" value="1"/>
</dbReference>
<dbReference type="Gene3D" id="1.10.10.820">
    <property type="match status" value="1"/>
</dbReference>
<feature type="compositionally biased region" description="Basic and acidic residues" evidence="22">
    <location>
        <begin position="1872"/>
        <end position="1883"/>
    </location>
</feature>
<evidence type="ECO:0000256" key="8">
    <source>
        <dbReference type="ARBA" id="ARBA00022860"/>
    </source>
</evidence>
<dbReference type="Gene3D" id="1.20.5.340">
    <property type="match status" value="3"/>
</dbReference>
<dbReference type="PRINTS" id="PR00193">
    <property type="entry name" value="MYOSINHEAVY"/>
</dbReference>
<dbReference type="GO" id="GO:0051015">
    <property type="term" value="F:actin filament binding"/>
    <property type="evidence" value="ECO:0007669"/>
    <property type="project" value="InterPro"/>
</dbReference>
<evidence type="ECO:0000259" key="24">
    <source>
        <dbReference type="PROSITE" id="PS51844"/>
    </source>
</evidence>
<dbReference type="Gene3D" id="4.10.270.10">
    <property type="entry name" value="Myosin, subunit A"/>
    <property type="match status" value="1"/>
</dbReference>
<dbReference type="GO" id="GO:0005516">
    <property type="term" value="F:calmodulin binding"/>
    <property type="evidence" value="ECO:0007669"/>
    <property type="project" value="UniProtKB-KW"/>
</dbReference>
<evidence type="ECO:0000313" key="25">
    <source>
        <dbReference type="EMBL" id="KFQ87096.1"/>
    </source>
</evidence>
<evidence type="ECO:0000256" key="13">
    <source>
        <dbReference type="ARBA" id="ARBA00023203"/>
    </source>
</evidence>
<keyword evidence="9" id="KW-0133">Cell shape</keyword>
<dbReference type="FunFam" id="2.30.30.360:FF:000001">
    <property type="entry name" value="Myosin heavy chain"/>
    <property type="match status" value="1"/>
</dbReference>
<dbReference type="SMART" id="SM00015">
    <property type="entry name" value="IQ"/>
    <property type="match status" value="1"/>
</dbReference>
<keyword evidence="13 21" id="KW-0009">Actin-binding</keyword>
<dbReference type="GO" id="GO:0005938">
    <property type="term" value="C:cell cortex"/>
    <property type="evidence" value="ECO:0007669"/>
    <property type="project" value="UniProtKB-SubCell"/>
</dbReference>
<dbReference type="FunFam" id="3.40.850.10:FF:000101">
    <property type="entry name" value="Slow myosin heavy chain 2"/>
    <property type="match status" value="1"/>
</dbReference>
<dbReference type="FunFam" id="1.20.5.340:FF:000008">
    <property type="entry name" value="Myosin heavy chain 11"/>
    <property type="match status" value="1"/>
</dbReference>
<keyword evidence="12 21" id="KW-0505">Motor protein</keyword>
<dbReference type="Gene3D" id="1.20.120.720">
    <property type="entry name" value="Myosin VI head, motor domain, U50 subdomain"/>
    <property type="match status" value="1"/>
</dbReference>
<keyword evidence="7 21" id="KW-0067">ATP-binding</keyword>
<keyword evidence="8" id="KW-0112">Calmodulin-binding</keyword>
<keyword evidence="10" id="KW-0175">Coiled coil</keyword>
<dbReference type="FunFam" id="1.10.10.820:FF:000002">
    <property type="entry name" value="Myosin heavy chain 10"/>
    <property type="match status" value="1"/>
</dbReference>
<dbReference type="InterPro" id="IPR008989">
    <property type="entry name" value="Myosin_S1_N"/>
</dbReference>
<dbReference type="FunFam" id="3.30.70.1590:FF:000001">
    <property type="entry name" value="Myosin heavy chain"/>
    <property type="match status" value="1"/>
</dbReference>
<dbReference type="OrthoDB" id="10254995at2759"/>
<dbReference type="InterPro" id="IPR000048">
    <property type="entry name" value="IQ_motif_EF-hand-BS"/>
</dbReference>
<dbReference type="PROSITE" id="PS50096">
    <property type="entry name" value="IQ"/>
    <property type="match status" value="1"/>
</dbReference>
<dbReference type="GO" id="GO:0008360">
    <property type="term" value="P:regulation of cell shape"/>
    <property type="evidence" value="ECO:0007669"/>
    <property type="project" value="UniProtKB-KW"/>
</dbReference>
<keyword evidence="14" id="KW-0206">Cytoskeleton</keyword>
<evidence type="ECO:0000313" key="26">
    <source>
        <dbReference type="Proteomes" id="UP000053700"/>
    </source>
</evidence>
<dbReference type="GO" id="GO:0016460">
    <property type="term" value="C:myosin II complex"/>
    <property type="evidence" value="ECO:0007669"/>
    <property type="project" value="TreeGrafter"/>
</dbReference>
<feature type="compositionally biased region" description="Basic and acidic residues" evidence="22">
    <location>
        <begin position="1708"/>
        <end position="1718"/>
    </location>
</feature>
<evidence type="ECO:0000256" key="19">
    <source>
        <dbReference type="ARBA" id="ARBA00042289"/>
    </source>
</evidence>
<evidence type="ECO:0000256" key="7">
    <source>
        <dbReference type="ARBA" id="ARBA00022840"/>
    </source>
</evidence>
<dbReference type="FunFam" id="4.10.270.10:FF:000001">
    <property type="entry name" value="Myosin heavy chain, non-muscle"/>
    <property type="match status" value="1"/>
</dbReference>
<dbReference type="SUPFAM" id="SSF52540">
    <property type="entry name" value="P-loop containing nucleoside triphosphate hydrolases"/>
    <property type="match status" value="1"/>
</dbReference>
<evidence type="ECO:0000256" key="21">
    <source>
        <dbReference type="PROSITE-ProRule" id="PRU00782"/>
    </source>
</evidence>
<dbReference type="GO" id="GO:0060473">
    <property type="term" value="C:cortical granule"/>
    <property type="evidence" value="ECO:0007669"/>
    <property type="project" value="UniProtKB-SubCell"/>
</dbReference>
<name>A0A091U9D7_PHORB</name>
<feature type="binding site" evidence="21">
    <location>
        <begin position="172"/>
        <end position="179"/>
    </location>
    <ligand>
        <name>ATP</name>
        <dbReference type="ChEBI" id="CHEBI:30616"/>
    </ligand>
</feature>